<dbReference type="AlphaFoldDB" id="A0A164RRD1"/>
<sequence>MYLFCADPRLFCFFFPSKNCRRMGGSLDSHPTMSSRLHTFTQLKEEEANTQHTKHSHKTH</sequence>
<organism evidence="1 2">
    <name type="scientific">Daphnia magna</name>
    <dbReference type="NCBI Taxonomy" id="35525"/>
    <lineage>
        <taxon>Eukaryota</taxon>
        <taxon>Metazoa</taxon>
        <taxon>Ecdysozoa</taxon>
        <taxon>Arthropoda</taxon>
        <taxon>Crustacea</taxon>
        <taxon>Branchiopoda</taxon>
        <taxon>Diplostraca</taxon>
        <taxon>Cladocera</taxon>
        <taxon>Anomopoda</taxon>
        <taxon>Daphniidae</taxon>
        <taxon>Daphnia</taxon>
    </lineage>
</organism>
<protein>
    <submittedName>
        <fullName evidence="1">Uncharacterized protein</fullName>
    </submittedName>
</protein>
<dbReference type="EMBL" id="LRGB01002167">
    <property type="protein sequence ID" value="KZS08872.1"/>
    <property type="molecule type" value="Genomic_DNA"/>
</dbReference>
<proteinExistence type="predicted"/>
<dbReference type="Proteomes" id="UP000076858">
    <property type="component" value="Unassembled WGS sequence"/>
</dbReference>
<comment type="caution">
    <text evidence="1">The sequence shown here is derived from an EMBL/GenBank/DDBJ whole genome shotgun (WGS) entry which is preliminary data.</text>
</comment>
<reference evidence="1 2" key="1">
    <citation type="submission" date="2016-03" db="EMBL/GenBank/DDBJ databases">
        <title>EvidentialGene: Evidence-directed Construction of Genes on Genomes.</title>
        <authorList>
            <person name="Gilbert D.G."/>
            <person name="Choi J.-H."/>
            <person name="Mockaitis K."/>
            <person name="Colbourne J."/>
            <person name="Pfrender M."/>
        </authorList>
    </citation>
    <scope>NUCLEOTIDE SEQUENCE [LARGE SCALE GENOMIC DNA]</scope>
    <source>
        <strain evidence="1 2">Xinb3</strain>
        <tissue evidence="1">Complete organism</tissue>
    </source>
</reference>
<evidence type="ECO:0000313" key="1">
    <source>
        <dbReference type="EMBL" id="KZS08872.1"/>
    </source>
</evidence>
<evidence type="ECO:0000313" key="2">
    <source>
        <dbReference type="Proteomes" id="UP000076858"/>
    </source>
</evidence>
<accession>A0A164RRD1</accession>
<name>A0A164RRD1_9CRUS</name>
<keyword evidence="2" id="KW-1185">Reference proteome</keyword>
<gene>
    <name evidence="1" type="ORF">APZ42_027067</name>
</gene>